<accession>A0A1M5J3W9</accession>
<organism evidence="16 17">
    <name type="scientific">Flavobacterium segetis</name>
    <dbReference type="NCBI Taxonomy" id="271157"/>
    <lineage>
        <taxon>Bacteria</taxon>
        <taxon>Pseudomonadati</taxon>
        <taxon>Bacteroidota</taxon>
        <taxon>Flavobacteriia</taxon>
        <taxon>Flavobacteriales</taxon>
        <taxon>Flavobacteriaceae</taxon>
        <taxon>Flavobacterium</taxon>
    </lineage>
</organism>
<dbReference type="Gene3D" id="2.60.40.1120">
    <property type="entry name" value="Carboxypeptidase-like, regulatory domain"/>
    <property type="match status" value="1"/>
</dbReference>
<feature type="domain" description="TonB-dependent receptor-like beta-barrel" evidence="14">
    <location>
        <begin position="448"/>
        <end position="931"/>
    </location>
</feature>
<keyword evidence="11 12" id="KW-0998">Cell outer membrane</keyword>
<comment type="similarity">
    <text evidence="12 13">Belongs to the TonB-dependent receptor family.</text>
</comment>
<evidence type="ECO:0000256" key="6">
    <source>
        <dbReference type="ARBA" id="ARBA00022729"/>
    </source>
</evidence>
<dbReference type="SUPFAM" id="SSF49464">
    <property type="entry name" value="Carboxypeptidase regulatory domain-like"/>
    <property type="match status" value="1"/>
</dbReference>
<keyword evidence="10 12" id="KW-0472">Membrane</keyword>
<evidence type="ECO:0000256" key="7">
    <source>
        <dbReference type="ARBA" id="ARBA00023004"/>
    </source>
</evidence>
<evidence type="ECO:0000259" key="15">
    <source>
        <dbReference type="Pfam" id="PF07715"/>
    </source>
</evidence>
<dbReference type="GO" id="GO:0009279">
    <property type="term" value="C:cell outer membrane"/>
    <property type="evidence" value="ECO:0007669"/>
    <property type="project" value="UniProtKB-SubCell"/>
</dbReference>
<dbReference type="AlphaFoldDB" id="A0A1M5J3W9"/>
<dbReference type="InterPro" id="IPR039426">
    <property type="entry name" value="TonB-dep_rcpt-like"/>
</dbReference>
<dbReference type="PANTHER" id="PTHR32552:SF68">
    <property type="entry name" value="FERRICHROME OUTER MEMBRANE TRANSPORTER_PHAGE RECEPTOR"/>
    <property type="match status" value="1"/>
</dbReference>
<dbReference type="InterPro" id="IPR000531">
    <property type="entry name" value="Beta-barrel_TonB"/>
</dbReference>
<keyword evidence="8" id="KW-0406">Ion transport</keyword>
<proteinExistence type="inferred from homology"/>
<evidence type="ECO:0000256" key="9">
    <source>
        <dbReference type="ARBA" id="ARBA00023077"/>
    </source>
</evidence>
<evidence type="ECO:0000256" key="8">
    <source>
        <dbReference type="ARBA" id="ARBA00023065"/>
    </source>
</evidence>
<keyword evidence="5 12" id="KW-0812">Transmembrane</keyword>
<dbReference type="Gene3D" id="2.40.170.20">
    <property type="entry name" value="TonB-dependent receptor, beta-barrel domain"/>
    <property type="match status" value="1"/>
</dbReference>
<keyword evidence="2 12" id="KW-0813">Transport</keyword>
<comment type="subcellular location">
    <subcellularLocation>
        <location evidence="1 12">Cell outer membrane</location>
        <topology evidence="1 12">Multi-pass membrane protein</topology>
    </subcellularLocation>
</comment>
<dbReference type="PANTHER" id="PTHR32552">
    <property type="entry name" value="FERRICHROME IRON RECEPTOR-RELATED"/>
    <property type="match status" value="1"/>
</dbReference>
<sequence length="1096" mass="118774">MIQKILAITLLTFLLNSQLIYGQNKQISGTVTLSYNNKIAEGVTINVEGSTINTLTDASGKYTLNIPQSATTLIFSFIGTKTVRQNINGRSIINISLVDDINELDNVVITALGVKGERDKFASSVTSLKGNTIAKSGETGVLNGLSGKVSGVIVSRNGGDPGAGSYIQIRGQNTISGNAQPLFIIDGIPVSNSSDNIGAAKSNGIIQQSRINDINPDDIERVEVLKGASAAAVWGSRAANGVIVITTKKGKNTGGKIDISFKSTVSFDQVNKSHKLQTRYGQGSDGIYNQSNRASFGDIISDRLGGEDQYITNPTAAGYQGYVTLADGSLRYTIAAGNSANPHGGKRDTSTFDHTKDAFQTGYFVDNSFNISGGNEKSTFALSFGNLNQDGVVRSASDYERKTVRLNVTNKLTNWFTATANIGYTKINSNRVQEGDNADGILLSSLRTPADFNNNFYNGTYTDPSGQLFPNAHVSYRNPLGKDLNTIYANPNWNITNNYNSSEVDRIVGSLQLDLTPVDWLTTTARVGIDNYNDNRLERFARNSANFPRGLLSKNWVTEKQFNTDLFVIAKKTISADFNGSLLLGFNYNSRRRESLTGSITNFIIPTAPDILTNAISTNLSASNFNSLNVTYGFYAQADFEAYDMLFLTLTGRNEAASTFGNKTKNNFFFPSAALAWQFSKLELFNDQSLFNFGKLRLTWGQVGIQPQPYQNFNNFNAANYIDGFSSGLSGISAIYNGGYVQSTIAGNDSLRPEIKTETEVGVDFRFFKNRVSFAATAYFNKTKDVILPISLPASTGFTTYNSNAAELENKGIELEMDLDVIKINDFKWNISANFSTNKNKVISLAGANSYSLPDSFIANASLVVGQPFGVFLSTDFLKNDSGSYVLDTNGFPQAGTGVEVIGNPNPEWRAGIGSTFSYKDFALFMLFDTVQGNDIFNGTRGSLYAFGTHADVGNTATAPTGGIKDVSGKTIAAGTTFQGEITDFGAGPVALNQAWYQGRGSASNTASYKQFIEDGSASRLREVTLSYSLKNVKFFKSNQLSKINFSLTGRNLILWTKYSGTDPESNVTGAGLARGQDWFTNPSTKSLLFTVLVKY</sequence>
<keyword evidence="17" id="KW-1185">Reference proteome</keyword>
<evidence type="ECO:0000256" key="5">
    <source>
        <dbReference type="ARBA" id="ARBA00022692"/>
    </source>
</evidence>
<dbReference type="GO" id="GO:0015344">
    <property type="term" value="F:siderophore uptake transmembrane transporter activity"/>
    <property type="evidence" value="ECO:0007669"/>
    <property type="project" value="TreeGrafter"/>
</dbReference>
<dbReference type="InterPro" id="IPR023996">
    <property type="entry name" value="TonB-dep_OMP_SusC/RagA"/>
</dbReference>
<evidence type="ECO:0000256" key="2">
    <source>
        <dbReference type="ARBA" id="ARBA00022448"/>
    </source>
</evidence>
<evidence type="ECO:0000256" key="13">
    <source>
        <dbReference type="RuleBase" id="RU003357"/>
    </source>
</evidence>
<dbReference type="InterPro" id="IPR023997">
    <property type="entry name" value="TonB-dep_OMP_SusC/RagA_CS"/>
</dbReference>
<dbReference type="NCBIfam" id="TIGR04057">
    <property type="entry name" value="SusC_RagA_signa"/>
    <property type="match status" value="1"/>
</dbReference>
<evidence type="ECO:0000259" key="14">
    <source>
        <dbReference type="Pfam" id="PF00593"/>
    </source>
</evidence>
<dbReference type="Pfam" id="PF00593">
    <property type="entry name" value="TonB_dep_Rec_b-barrel"/>
    <property type="match status" value="1"/>
</dbReference>
<evidence type="ECO:0000313" key="17">
    <source>
        <dbReference type="Proteomes" id="UP000184036"/>
    </source>
</evidence>
<keyword evidence="9 13" id="KW-0798">TonB box</keyword>
<dbReference type="NCBIfam" id="TIGR04056">
    <property type="entry name" value="OMP_RagA_SusC"/>
    <property type="match status" value="1"/>
</dbReference>
<dbReference type="InterPro" id="IPR037066">
    <property type="entry name" value="Plug_dom_sf"/>
</dbReference>
<evidence type="ECO:0000256" key="1">
    <source>
        <dbReference type="ARBA" id="ARBA00004571"/>
    </source>
</evidence>
<dbReference type="Proteomes" id="UP000184036">
    <property type="component" value="Unassembled WGS sequence"/>
</dbReference>
<dbReference type="InterPro" id="IPR008969">
    <property type="entry name" value="CarboxyPept-like_regulatory"/>
</dbReference>
<evidence type="ECO:0000256" key="11">
    <source>
        <dbReference type="ARBA" id="ARBA00023237"/>
    </source>
</evidence>
<dbReference type="InterPro" id="IPR012910">
    <property type="entry name" value="Plug_dom"/>
</dbReference>
<dbReference type="EMBL" id="FQWE01000009">
    <property type="protein sequence ID" value="SHG35055.1"/>
    <property type="molecule type" value="Genomic_DNA"/>
</dbReference>
<protein>
    <submittedName>
        <fullName evidence="16">TonB-linked outer membrane protein, SusC/RagA family</fullName>
    </submittedName>
</protein>
<reference evidence="17" key="1">
    <citation type="submission" date="2016-11" db="EMBL/GenBank/DDBJ databases">
        <authorList>
            <person name="Varghese N."/>
            <person name="Submissions S."/>
        </authorList>
    </citation>
    <scope>NUCLEOTIDE SEQUENCE [LARGE SCALE GENOMIC DNA]</scope>
    <source>
        <strain evidence="17">DSM 19741</strain>
    </source>
</reference>
<dbReference type="RefSeq" id="WP_072992967.1">
    <property type="nucleotide sequence ID" value="NZ_FQWE01000009.1"/>
</dbReference>
<evidence type="ECO:0000313" key="16">
    <source>
        <dbReference type="EMBL" id="SHG35055.1"/>
    </source>
</evidence>
<dbReference type="Gene3D" id="2.170.130.10">
    <property type="entry name" value="TonB-dependent receptor, plug domain"/>
    <property type="match status" value="1"/>
</dbReference>
<evidence type="ECO:0000256" key="10">
    <source>
        <dbReference type="ARBA" id="ARBA00023136"/>
    </source>
</evidence>
<keyword evidence="3 12" id="KW-1134">Transmembrane beta strand</keyword>
<keyword evidence="6" id="KW-0732">Signal</keyword>
<dbReference type="SUPFAM" id="SSF56935">
    <property type="entry name" value="Porins"/>
    <property type="match status" value="1"/>
</dbReference>
<dbReference type="PROSITE" id="PS52016">
    <property type="entry name" value="TONB_DEPENDENT_REC_3"/>
    <property type="match status" value="1"/>
</dbReference>
<feature type="domain" description="TonB-dependent receptor plug" evidence="15">
    <location>
        <begin position="120"/>
        <end position="242"/>
    </location>
</feature>
<dbReference type="InterPro" id="IPR036942">
    <property type="entry name" value="Beta-barrel_TonB_sf"/>
</dbReference>
<evidence type="ECO:0000256" key="4">
    <source>
        <dbReference type="ARBA" id="ARBA00022496"/>
    </source>
</evidence>
<gene>
    <name evidence="16" type="ORF">SAMN05444396_10978</name>
</gene>
<keyword evidence="7" id="KW-0408">Iron</keyword>
<dbReference type="Pfam" id="PF13715">
    <property type="entry name" value="CarbopepD_reg_2"/>
    <property type="match status" value="1"/>
</dbReference>
<dbReference type="OrthoDB" id="9768177at2"/>
<name>A0A1M5J3W9_9FLAO</name>
<dbReference type="Pfam" id="PF07715">
    <property type="entry name" value="Plug"/>
    <property type="match status" value="1"/>
</dbReference>
<evidence type="ECO:0000256" key="12">
    <source>
        <dbReference type="PROSITE-ProRule" id="PRU01360"/>
    </source>
</evidence>
<dbReference type="STRING" id="271157.SAMN05444396_10978"/>
<keyword evidence="4" id="KW-0410">Iron transport</keyword>
<evidence type="ECO:0000256" key="3">
    <source>
        <dbReference type="ARBA" id="ARBA00022452"/>
    </source>
</evidence>